<dbReference type="InterPro" id="IPR039727">
    <property type="entry name" value="SE/Ars2"/>
</dbReference>
<dbReference type="PANTHER" id="PTHR13165:SF0">
    <property type="entry name" value="SERRATE RNA EFFECTOR MOLECULE HOMOLOG"/>
    <property type="match status" value="1"/>
</dbReference>
<feature type="compositionally biased region" description="Pro residues" evidence="4">
    <location>
        <begin position="135"/>
        <end position="146"/>
    </location>
</feature>
<dbReference type="GO" id="GO:0016604">
    <property type="term" value="C:nuclear body"/>
    <property type="evidence" value="ECO:0007669"/>
    <property type="project" value="TreeGrafter"/>
</dbReference>
<evidence type="ECO:0000259" key="5">
    <source>
        <dbReference type="Pfam" id="PF04959"/>
    </source>
</evidence>
<comment type="subcellular location">
    <subcellularLocation>
        <location evidence="1">Nucleus</location>
    </subcellularLocation>
</comment>
<evidence type="ECO:0000313" key="7">
    <source>
        <dbReference type="Proteomes" id="UP000037460"/>
    </source>
</evidence>
<feature type="domain" description="SERRATE/Ars2 C-terminal" evidence="5">
    <location>
        <begin position="406"/>
        <end position="542"/>
    </location>
</feature>
<comment type="similarity">
    <text evidence="2">Belongs to the ARS2 family.</text>
</comment>
<protein>
    <submittedName>
        <fullName evidence="6">Arsenite-resistance protein</fullName>
    </submittedName>
</protein>
<organism evidence="6 7">
    <name type="scientific">Chrysochromulina tobinii</name>
    <dbReference type="NCBI Taxonomy" id="1460289"/>
    <lineage>
        <taxon>Eukaryota</taxon>
        <taxon>Haptista</taxon>
        <taxon>Haptophyta</taxon>
        <taxon>Prymnesiophyceae</taxon>
        <taxon>Prymnesiales</taxon>
        <taxon>Chrysochromulinaceae</taxon>
        <taxon>Chrysochromulina</taxon>
    </lineage>
</organism>
<feature type="region of interest" description="Disordered" evidence="4">
    <location>
        <begin position="473"/>
        <end position="571"/>
    </location>
</feature>
<keyword evidence="7" id="KW-1185">Reference proteome</keyword>
<evidence type="ECO:0000256" key="3">
    <source>
        <dbReference type="ARBA" id="ARBA00023242"/>
    </source>
</evidence>
<dbReference type="Pfam" id="PF04959">
    <property type="entry name" value="ARS2"/>
    <property type="match status" value="1"/>
</dbReference>
<reference evidence="7" key="1">
    <citation type="journal article" date="2015" name="PLoS Genet.">
        <title>Genome Sequence and Transcriptome Analyses of Chrysochromulina tobin: Metabolic Tools for Enhanced Algal Fitness in the Prominent Order Prymnesiales (Haptophyceae).</title>
        <authorList>
            <person name="Hovde B.T."/>
            <person name="Deodato C.R."/>
            <person name="Hunsperger H.M."/>
            <person name="Ryken S.A."/>
            <person name="Yost W."/>
            <person name="Jha R.K."/>
            <person name="Patterson J."/>
            <person name="Monnat R.J. Jr."/>
            <person name="Barlow S.B."/>
            <person name="Starkenburg S.R."/>
            <person name="Cattolico R.A."/>
        </authorList>
    </citation>
    <scope>NUCLEOTIDE SEQUENCE</scope>
    <source>
        <strain evidence="7">CCMP291</strain>
    </source>
</reference>
<evidence type="ECO:0000256" key="4">
    <source>
        <dbReference type="SAM" id="MobiDB-lite"/>
    </source>
</evidence>
<dbReference type="GO" id="GO:0031053">
    <property type="term" value="P:primary miRNA processing"/>
    <property type="evidence" value="ECO:0007669"/>
    <property type="project" value="TreeGrafter"/>
</dbReference>
<feature type="compositionally biased region" description="Basic and acidic residues" evidence="4">
    <location>
        <begin position="1"/>
        <end position="19"/>
    </location>
</feature>
<evidence type="ECO:0000256" key="1">
    <source>
        <dbReference type="ARBA" id="ARBA00004123"/>
    </source>
</evidence>
<feature type="compositionally biased region" description="Basic and acidic residues" evidence="4">
    <location>
        <begin position="557"/>
        <end position="571"/>
    </location>
</feature>
<evidence type="ECO:0000313" key="6">
    <source>
        <dbReference type="EMBL" id="KOO26239.1"/>
    </source>
</evidence>
<dbReference type="PANTHER" id="PTHR13165">
    <property type="entry name" value="ARSENITE-RESISTANCE PROTEIN 2"/>
    <property type="match status" value="1"/>
</dbReference>
<name>A0A0M0JI28_9EUKA</name>
<dbReference type="Proteomes" id="UP000037460">
    <property type="component" value="Unassembled WGS sequence"/>
</dbReference>
<gene>
    <name evidence="6" type="ORF">Ctob_013476</name>
</gene>
<sequence>MRDRVCKSKCHEIGMKRDIDEDEEANDEDTDRQGNKRVRGATALSAAAEKSEGKELLEVARRQFEEHKAQPQFKAQHHPERLAAGLLAQRERARTMLPGFLADLRAGALTGPNLKSGGLLASLPGAELAPGDKPASPPPPRGPAPMPAHLVKFEPLPSSAVAQARGVLIAAAAGEVADATSQVGSEDVAAKGDVAAAAASASKGKCALVSLLTAERDINDKTRMWAAFGTRAEADAGLRALTDLPQLAELVERPPVQRDVLMPACEAVPPPLSEAEAHTHACRCDELIDALEARLGLPGQADVVRRGAPLDGLSALEGLHVRVLYLRRVHHFDYLGGGQFGSHAALLLASGEAHLPNRCLVYAATRDALAVPIKYDKAAELAKAHTAYLAALSALDVEYAGTLRAAVDAFYEANCVEVEVGKFRCLLSQKLFKDAVYVRKHIDNKWSDSVLAAKRLALESKYWKAFAAESERAAAMPPPPLQPLRFSRRDDDDRSPRGGKGKGFGKGSFDDEMIGGKGKGYGGKGFGKGKGGGRGFGNGVIDGRLPEGAVTETIPRPIDHYRDLDDDELFK</sequence>
<feature type="region of interest" description="Disordered" evidence="4">
    <location>
        <begin position="1"/>
        <end position="53"/>
    </location>
</feature>
<dbReference type="EMBL" id="JWZX01002878">
    <property type="protein sequence ID" value="KOO26239.1"/>
    <property type="molecule type" value="Genomic_DNA"/>
</dbReference>
<feature type="compositionally biased region" description="Basic and acidic residues" evidence="4">
    <location>
        <begin position="487"/>
        <end position="496"/>
    </location>
</feature>
<dbReference type="OrthoDB" id="342064at2759"/>
<keyword evidence="3" id="KW-0539">Nucleus</keyword>
<dbReference type="InterPro" id="IPR007042">
    <property type="entry name" value="SERRATE/Ars2_C"/>
</dbReference>
<feature type="compositionally biased region" description="Acidic residues" evidence="4">
    <location>
        <begin position="20"/>
        <end position="30"/>
    </location>
</feature>
<proteinExistence type="inferred from homology"/>
<evidence type="ECO:0000256" key="2">
    <source>
        <dbReference type="ARBA" id="ARBA00005407"/>
    </source>
</evidence>
<comment type="caution">
    <text evidence="6">The sequence shown here is derived from an EMBL/GenBank/DDBJ whole genome shotgun (WGS) entry which is preliminary data.</text>
</comment>
<dbReference type="AlphaFoldDB" id="A0A0M0JI28"/>
<feature type="region of interest" description="Disordered" evidence="4">
    <location>
        <begin position="125"/>
        <end position="146"/>
    </location>
</feature>
<feature type="compositionally biased region" description="Gly residues" evidence="4">
    <location>
        <begin position="515"/>
        <end position="540"/>
    </location>
</feature>
<accession>A0A0M0JI28</accession>